<dbReference type="Pfam" id="PF13550">
    <property type="entry name" value="Phage-tail_3"/>
    <property type="match status" value="1"/>
</dbReference>
<evidence type="ECO:0000313" key="2">
    <source>
        <dbReference type="EMBL" id="CUH61548.1"/>
    </source>
</evidence>
<evidence type="ECO:0000259" key="1">
    <source>
        <dbReference type="Pfam" id="PF13550"/>
    </source>
</evidence>
<sequence length="848" mass="90224">MPFVVSAVTAVAGAISATLAAGGIGAALLRIGGTLLLSTAAQALMPKPQTTMQPRTVTIREPVVPRDLVYGRTRKGGVIVFLHSSGSDNKFLDLVIVLATHRVQSIGAIYFEGEVALDTNGEAQGRWAGKVLVEKTLGAANQTAFAGLKSALPDKWTENHRLRGCAAIRLRLTYDQDAFPGGIPNITVDIEGKDDIWDPRTQTAGYSENSALCLADYMANPTWGIGARIGEPDGIDEMSLIEAANICDEPVPLAGGGSEPRYACNGVITLSEVPKTIIEGMLSSFAGRCAFSGGSWRIHAGAWRAPDAALTSDHVREGGLTLATRVTMSSNFNGVRGQFVSPENDWQPDDFPAYASAVYVAEDGGEQKWRDISLPFTISASMAQRLAKIELERARRQMTVRLSGKLSAWAASVGDVVTLSYARWGFAAKPFEVHGVSLDLTASGDGALLLPELVLRETSPLVYDWTASEEQIYAAAPRTALPNAYDIPAPGAPQVTEDLYVTRDGGGLKVLAKISWEASPSGFVAAYQLQGKLAGAADWIDYGRTDGTALEIRDIAPGGWAFRIKAISVLGVSSAWQETSVEILGLTAPPAQLENITLQTAGGLAILKWSRSVDPDVRVGGNIVIRHSKEATATWADSYSMDRVSGGEAIAVVPLKPGTYLVRAEDSGGRAGLETRVTTKGAQVLAFSTLDFLQADPGFVGSKSDLQVTGSNLTLATATANGVTQVTAMEGWYGFAAGLDLGAVKRVRLRSEIGVAALALNDRIDARTALMDTWADFDGSAGAEIDVLFEIRETDDDPAALPNWGPWGRLDNHEIEARAVEARAFLTTKDASYTPIVRQLRLYADEVA</sequence>
<protein>
    <recommendedName>
        <fullName evidence="1">Tip attachment protein J domain-containing protein</fullName>
    </recommendedName>
</protein>
<dbReference type="PANTHER" id="PTHR36251">
    <property type="entry name" value="FELS-1 PROPHAGE HOST SPECIFICITY PROTEIN-RELATED"/>
    <property type="match status" value="1"/>
</dbReference>
<reference evidence="2 3" key="1">
    <citation type="submission" date="2015-09" db="EMBL/GenBank/DDBJ databases">
        <authorList>
            <consortium name="Swine Surveillance"/>
        </authorList>
    </citation>
    <scope>NUCLEOTIDE SEQUENCE [LARGE SCALE GENOMIC DNA]</scope>
    <source>
        <strain evidence="2 3">CECT 5294</strain>
    </source>
</reference>
<evidence type="ECO:0000313" key="3">
    <source>
        <dbReference type="Proteomes" id="UP000051298"/>
    </source>
</evidence>
<dbReference type="Proteomes" id="UP000051298">
    <property type="component" value="Unassembled WGS sequence"/>
</dbReference>
<dbReference type="InterPro" id="IPR032876">
    <property type="entry name" value="J_dom"/>
</dbReference>
<dbReference type="AlphaFoldDB" id="A0A0P1F1S9"/>
<dbReference type="InterPro" id="IPR053171">
    <property type="entry name" value="Viral_Tip_Attach_Protein"/>
</dbReference>
<gene>
    <name evidence="2" type="ORF">THS5294_02859</name>
</gene>
<organism evidence="2 3">
    <name type="scientific">Thalassobacter stenotrophicus</name>
    <dbReference type="NCBI Taxonomy" id="266809"/>
    <lineage>
        <taxon>Bacteria</taxon>
        <taxon>Pseudomonadati</taxon>
        <taxon>Pseudomonadota</taxon>
        <taxon>Alphaproteobacteria</taxon>
        <taxon>Rhodobacterales</taxon>
        <taxon>Roseobacteraceae</taxon>
        <taxon>Thalassobacter</taxon>
    </lineage>
</organism>
<name>A0A0P1F1S9_9RHOB</name>
<dbReference type="EMBL" id="CYRX01000032">
    <property type="protein sequence ID" value="CUH61548.1"/>
    <property type="molecule type" value="Genomic_DNA"/>
</dbReference>
<accession>A0A0P1F1S9</accession>
<dbReference type="RefSeq" id="WP_058124235.1">
    <property type="nucleotide sequence ID" value="NZ_CYRX01000032.1"/>
</dbReference>
<proteinExistence type="predicted"/>
<feature type="domain" description="Tip attachment protein J" evidence="1">
    <location>
        <begin position="275"/>
        <end position="420"/>
    </location>
</feature>
<dbReference type="PANTHER" id="PTHR36251:SF2">
    <property type="entry name" value="GIFSY-2 PROPHAGE HOST SPECIFICITY PROTEIN J, PHAGE LAMBDA"/>
    <property type="match status" value="1"/>
</dbReference>